<evidence type="ECO:0000313" key="2">
    <source>
        <dbReference type="EMBL" id="SIR61807.1"/>
    </source>
</evidence>
<dbReference type="InterPro" id="IPR050135">
    <property type="entry name" value="dGTPase-like"/>
</dbReference>
<dbReference type="InterPro" id="IPR003607">
    <property type="entry name" value="HD/PDEase_dom"/>
</dbReference>
<dbReference type="OrthoDB" id="8895at2157"/>
<dbReference type="Proteomes" id="UP000185936">
    <property type="component" value="Unassembled WGS sequence"/>
</dbReference>
<protein>
    <recommendedName>
        <fullName evidence="1">HD/PDEase domain-containing protein</fullName>
    </recommendedName>
</protein>
<dbReference type="PANTHER" id="PTHR11373">
    <property type="entry name" value="DEOXYNUCLEOSIDE TRIPHOSPHATE TRIPHOSPHOHYDROLASE"/>
    <property type="match status" value="1"/>
</dbReference>
<dbReference type="RefSeq" id="WP_076607391.1">
    <property type="nucleotide sequence ID" value="NZ_FTNR01000001.1"/>
</dbReference>
<dbReference type="FunFam" id="1.10.3210.10:FF:000037">
    <property type="entry name" value="Metal-dependent phosphohydrolase, HD superfamily"/>
    <property type="match status" value="1"/>
</dbReference>
<organism evidence="2 3">
    <name type="scientific">Natronorubrum thiooxidans</name>
    <dbReference type="NCBI Taxonomy" id="308853"/>
    <lineage>
        <taxon>Archaea</taxon>
        <taxon>Methanobacteriati</taxon>
        <taxon>Methanobacteriota</taxon>
        <taxon>Stenosarchaea group</taxon>
        <taxon>Halobacteria</taxon>
        <taxon>Halobacteriales</taxon>
        <taxon>Natrialbaceae</taxon>
        <taxon>Natronorubrum</taxon>
    </lineage>
</organism>
<dbReference type="EMBL" id="FTNR01000001">
    <property type="protein sequence ID" value="SIR61807.1"/>
    <property type="molecule type" value="Genomic_DNA"/>
</dbReference>
<dbReference type="SUPFAM" id="SSF109604">
    <property type="entry name" value="HD-domain/PDEase-like"/>
    <property type="match status" value="1"/>
</dbReference>
<dbReference type="AlphaFoldDB" id="A0A1N7CEC5"/>
<evidence type="ECO:0000313" key="3">
    <source>
        <dbReference type="Proteomes" id="UP000185936"/>
    </source>
</evidence>
<dbReference type="InterPro" id="IPR045509">
    <property type="entry name" value="HD_assoc_2"/>
</dbReference>
<dbReference type="GO" id="GO:0008832">
    <property type="term" value="F:dGTPase activity"/>
    <property type="evidence" value="ECO:0007669"/>
    <property type="project" value="TreeGrafter"/>
</dbReference>
<dbReference type="Pfam" id="PF01966">
    <property type="entry name" value="HD"/>
    <property type="match status" value="1"/>
</dbReference>
<evidence type="ECO:0000259" key="1">
    <source>
        <dbReference type="SMART" id="SM00471"/>
    </source>
</evidence>
<reference evidence="3" key="1">
    <citation type="submission" date="2017-01" db="EMBL/GenBank/DDBJ databases">
        <authorList>
            <person name="Varghese N."/>
            <person name="Submissions S."/>
        </authorList>
    </citation>
    <scope>NUCLEOTIDE SEQUENCE [LARGE SCALE GENOMIC DNA]</scope>
    <source>
        <strain evidence="3">type strain: HArc-</strain>
    </source>
</reference>
<dbReference type="CDD" id="cd00077">
    <property type="entry name" value="HDc"/>
    <property type="match status" value="1"/>
</dbReference>
<gene>
    <name evidence="2" type="ORF">SAMN05421752_101287</name>
</gene>
<dbReference type="SMART" id="SM00471">
    <property type="entry name" value="HDc"/>
    <property type="match status" value="1"/>
</dbReference>
<proteinExistence type="predicted"/>
<feature type="domain" description="HD/PDEase" evidence="1">
    <location>
        <begin position="46"/>
        <end position="169"/>
    </location>
</feature>
<dbReference type="PANTHER" id="PTHR11373:SF4">
    <property type="entry name" value="DEOXYNUCLEOSIDE TRIPHOSPHATE TRIPHOSPHOHYDROLASE SAMHD1"/>
    <property type="match status" value="1"/>
</dbReference>
<accession>A0A1N7CEC5</accession>
<keyword evidence="3" id="KW-1185">Reference proteome</keyword>
<dbReference type="GO" id="GO:0006203">
    <property type="term" value="P:dGTP catabolic process"/>
    <property type="evidence" value="ECO:0007669"/>
    <property type="project" value="TreeGrafter"/>
</dbReference>
<dbReference type="InterPro" id="IPR006674">
    <property type="entry name" value="HD_domain"/>
</dbReference>
<dbReference type="Gene3D" id="1.10.3210.10">
    <property type="entry name" value="Hypothetical protein af1432"/>
    <property type="match status" value="1"/>
</dbReference>
<dbReference type="Pfam" id="PF19276">
    <property type="entry name" value="HD_assoc_2"/>
    <property type="match status" value="1"/>
</dbReference>
<name>A0A1N7CEC5_9EURY</name>
<sequence length="410" mass="45433">MTTIKDSVHDHIRIDGVARDLLDTPEIQRLRRIRQLGTVSMVYPSANHTRFEHSLGVYHLACEALEYLGIDGRQADCVHAAALLHDVGHGPFSHNLESLTHRRTGRYHDDVHALLTEGDVGEVLRAHDLEPAAVADLVAGEGRFGQLVSGELDVDRMDYLVRDAHHTGVPYGTIDHGRLIRELTFVNGELVLDEGNVQTAESLLVARALMNPTVYSHSVARISKAMLRRAAERLLESPHNEVDADRLQRMDDHDLIAALRSCPSTGEFSRRLDQRDLFKRAVWAEIDDVPGGIIEADHESIRAFEREIAADAGVEPDSVILDVPGRPSMKESTTRVMVNGDVRQLGQQSPLVEALRAAQYSQWRFGVYSPAPERDRVGRAAVDVLGLDIDGALVSEVRDGLDTTLDQFVD</sequence>